<dbReference type="SUPFAM" id="SSF55347">
    <property type="entry name" value="Glyceraldehyde-3-phosphate dehydrogenase-like, C-terminal domain"/>
    <property type="match status" value="1"/>
</dbReference>
<dbReference type="InterPro" id="IPR000683">
    <property type="entry name" value="Gfo/Idh/MocA-like_OxRdtase_N"/>
</dbReference>
<keyword evidence="5" id="KW-1185">Reference proteome</keyword>
<evidence type="ECO:0000256" key="1">
    <source>
        <dbReference type="ARBA" id="ARBA00023002"/>
    </source>
</evidence>
<comment type="caution">
    <text evidence="4">The sequence shown here is derived from an EMBL/GenBank/DDBJ whole genome shotgun (WGS) entry which is preliminary data.</text>
</comment>
<keyword evidence="1" id="KW-0560">Oxidoreductase</keyword>
<evidence type="ECO:0000259" key="2">
    <source>
        <dbReference type="Pfam" id="PF01408"/>
    </source>
</evidence>
<dbReference type="Gene3D" id="3.30.360.10">
    <property type="entry name" value="Dihydrodipicolinate Reductase, domain 2"/>
    <property type="match status" value="1"/>
</dbReference>
<proteinExistence type="predicted"/>
<dbReference type="GO" id="GO:0016491">
    <property type="term" value="F:oxidoreductase activity"/>
    <property type="evidence" value="ECO:0007669"/>
    <property type="project" value="UniProtKB-KW"/>
</dbReference>
<dbReference type="EMBL" id="JABWGV010000003">
    <property type="protein sequence ID" value="NVD45294.1"/>
    <property type="molecule type" value="Genomic_DNA"/>
</dbReference>
<evidence type="ECO:0000313" key="4">
    <source>
        <dbReference type="EMBL" id="NVD45294.1"/>
    </source>
</evidence>
<organism evidence="4 5">
    <name type="scientific">Qipengyuania atrilutea</name>
    <dbReference type="NCBI Taxonomy" id="2744473"/>
    <lineage>
        <taxon>Bacteria</taxon>
        <taxon>Pseudomonadati</taxon>
        <taxon>Pseudomonadota</taxon>
        <taxon>Alphaproteobacteria</taxon>
        <taxon>Sphingomonadales</taxon>
        <taxon>Erythrobacteraceae</taxon>
        <taxon>Qipengyuania</taxon>
    </lineage>
</organism>
<protein>
    <submittedName>
        <fullName evidence="4">Gfo/Idh/MocA family oxidoreductase</fullName>
    </submittedName>
</protein>
<dbReference type="InterPro" id="IPR055170">
    <property type="entry name" value="GFO_IDH_MocA-like_dom"/>
</dbReference>
<dbReference type="Gene3D" id="3.40.50.720">
    <property type="entry name" value="NAD(P)-binding Rossmann-like Domain"/>
    <property type="match status" value="1"/>
</dbReference>
<dbReference type="SUPFAM" id="SSF51735">
    <property type="entry name" value="NAD(P)-binding Rossmann-fold domains"/>
    <property type="match status" value="1"/>
</dbReference>
<reference evidence="4 5" key="1">
    <citation type="submission" date="2020-06" db="EMBL/GenBank/DDBJ databases">
        <title>Altererythrobacter sp. HHU K3-1.</title>
        <authorList>
            <person name="Zhang D."/>
            <person name="Xue H."/>
        </authorList>
    </citation>
    <scope>NUCLEOTIDE SEQUENCE [LARGE SCALE GENOMIC DNA]</scope>
    <source>
        <strain evidence="4 5">HHU K3-1</strain>
    </source>
</reference>
<evidence type="ECO:0000313" key="5">
    <source>
        <dbReference type="Proteomes" id="UP000561438"/>
    </source>
</evidence>
<accession>A0A850H042</accession>
<dbReference type="PANTHER" id="PTHR43818:SF11">
    <property type="entry name" value="BCDNA.GH03377"/>
    <property type="match status" value="1"/>
</dbReference>
<evidence type="ECO:0000259" key="3">
    <source>
        <dbReference type="Pfam" id="PF22725"/>
    </source>
</evidence>
<dbReference type="Pfam" id="PF01408">
    <property type="entry name" value="GFO_IDH_MocA"/>
    <property type="match status" value="1"/>
</dbReference>
<feature type="domain" description="Gfo/Idh/MocA-like oxidoreductase N-terminal" evidence="2">
    <location>
        <begin position="6"/>
        <end position="119"/>
    </location>
</feature>
<sequence>MVMGTRWGIVGYGWVARDYMAPGIRASGGEVAAICDCALAAHGHAANFGARSYAELGAMLDDGGLDAIYVATPNHLHAGVIEQVAPYGIPILCEKPLAHSAADLERIGRVAESGEVRMGTAFDQRYHPAHALIRERIASGDLGTVTAIRIVYCCWVDPNWSRNTGDNWRARPECAGGGAVLDLAPHGLDLAQFLMDEPVQNLTMRLQRRIHDYAVEDGGMTIGAMPSGTLFSSHTSYNWPEELPRRRLEIAGTEAMIVATDTMGQDAGGHMTRIDAKDGSTQSLAFDTGTSPFTRQAAAFSEFVRNGTGDFDINRDIAAARQFFAAFEEARTCL</sequence>
<name>A0A850H042_9SPHN</name>
<feature type="domain" description="GFO/IDH/MocA-like oxidoreductase" evidence="3">
    <location>
        <begin position="132"/>
        <end position="257"/>
    </location>
</feature>
<dbReference type="GO" id="GO:0000166">
    <property type="term" value="F:nucleotide binding"/>
    <property type="evidence" value="ECO:0007669"/>
    <property type="project" value="InterPro"/>
</dbReference>
<gene>
    <name evidence="4" type="ORF">HUV48_09735</name>
</gene>
<dbReference type="InterPro" id="IPR036291">
    <property type="entry name" value="NAD(P)-bd_dom_sf"/>
</dbReference>
<dbReference type="InterPro" id="IPR050463">
    <property type="entry name" value="Gfo/Idh/MocA_oxidrdct_glycsds"/>
</dbReference>
<dbReference type="Proteomes" id="UP000561438">
    <property type="component" value="Unassembled WGS sequence"/>
</dbReference>
<dbReference type="Pfam" id="PF22725">
    <property type="entry name" value="GFO_IDH_MocA_C3"/>
    <property type="match status" value="1"/>
</dbReference>
<dbReference type="PANTHER" id="PTHR43818">
    <property type="entry name" value="BCDNA.GH03377"/>
    <property type="match status" value="1"/>
</dbReference>
<dbReference type="AlphaFoldDB" id="A0A850H042"/>